<comment type="subcellular location">
    <subcellularLocation>
        <location evidence="8">Nucleus</location>
    </subcellularLocation>
</comment>
<comment type="similarity">
    <text evidence="2 8">Belongs to the FAN1 family.</text>
</comment>
<comment type="catalytic activity">
    <reaction evidence="1 8">
        <text>Hydrolytically removes 5'-nucleotides successively from the 3'-hydroxy termini of 3'-hydroxy-terminated oligonucleotides.</text>
        <dbReference type="EC" id="3.1.4.1"/>
    </reaction>
</comment>
<feature type="compositionally biased region" description="Polar residues" evidence="9">
    <location>
        <begin position="1058"/>
        <end position="1071"/>
    </location>
</feature>
<dbReference type="Pfam" id="PF06807">
    <property type="entry name" value="Clp1"/>
    <property type="match status" value="1"/>
</dbReference>
<keyword evidence="5 8" id="KW-0378">Hydrolase</keyword>
<dbReference type="GO" id="GO:0004528">
    <property type="term" value="F:phosphodiesterase I activity"/>
    <property type="evidence" value="ECO:0007669"/>
    <property type="project" value="UniProtKB-EC"/>
</dbReference>
<keyword evidence="8" id="KW-0227">DNA damage</keyword>
<keyword evidence="7 8" id="KW-0464">Manganese</keyword>
<evidence type="ECO:0000313" key="12">
    <source>
        <dbReference type="Proteomes" id="UP000663826"/>
    </source>
</evidence>
<keyword evidence="3 8" id="KW-0540">Nuclease</keyword>
<evidence type="ECO:0000256" key="1">
    <source>
        <dbReference type="ARBA" id="ARBA00000983"/>
    </source>
</evidence>
<dbReference type="GO" id="GO:0036297">
    <property type="term" value="P:interstrand cross-link repair"/>
    <property type="evidence" value="ECO:0007669"/>
    <property type="project" value="InterPro"/>
</dbReference>
<dbReference type="GO" id="GO:0031124">
    <property type="term" value="P:mRNA 3'-end processing"/>
    <property type="evidence" value="ECO:0007669"/>
    <property type="project" value="InterPro"/>
</dbReference>
<dbReference type="Gene3D" id="2.40.30.330">
    <property type="entry name" value="Pre-mRNA cleavage complex subunit Clp1, C-terminal domain"/>
    <property type="match status" value="1"/>
</dbReference>
<feature type="compositionally biased region" description="Acidic residues" evidence="9">
    <location>
        <begin position="1029"/>
        <end position="1046"/>
    </location>
</feature>
<dbReference type="EC" id="3.1.4.1" evidence="8"/>
<organism evidence="11 12">
    <name type="scientific">Rhizoctonia solani</name>
    <dbReference type="NCBI Taxonomy" id="456999"/>
    <lineage>
        <taxon>Eukaryota</taxon>
        <taxon>Fungi</taxon>
        <taxon>Dikarya</taxon>
        <taxon>Basidiomycota</taxon>
        <taxon>Agaricomycotina</taxon>
        <taxon>Agaricomycetes</taxon>
        <taxon>Cantharellales</taxon>
        <taxon>Ceratobasidiaceae</taxon>
        <taxon>Rhizoctonia</taxon>
    </lineage>
</organism>
<evidence type="ECO:0000256" key="2">
    <source>
        <dbReference type="ARBA" id="ARBA00005533"/>
    </source>
</evidence>
<dbReference type="InterPro" id="IPR033315">
    <property type="entry name" value="Fan1-like"/>
</dbReference>
<dbReference type="InterPro" id="IPR010655">
    <property type="entry name" value="Clp1_C"/>
</dbReference>
<evidence type="ECO:0000313" key="11">
    <source>
        <dbReference type="EMBL" id="CAE6390253.1"/>
    </source>
</evidence>
<feature type="compositionally biased region" description="Basic residues" evidence="9">
    <location>
        <begin position="993"/>
        <end position="1012"/>
    </location>
</feature>
<feature type="domain" description="VRR-NUC" evidence="10">
    <location>
        <begin position="869"/>
        <end position="986"/>
    </location>
</feature>
<evidence type="ECO:0000256" key="4">
    <source>
        <dbReference type="ARBA" id="ARBA00022723"/>
    </source>
</evidence>
<dbReference type="Pfam" id="PF16575">
    <property type="entry name" value="CLP1_P"/>
    <property type="match status" value="1"/>
</dbReference>
<evidence type="ECO:0000259" key="10">
    <source>
        <dbReference type="SMART" id="SM00990"/>
    </source>
</evidence>
<evidence type="ECO:0000256" key="8">
    <source>
        <dbReference type="RuleBase" id="RU365033"/>
    </source>
</evidence>
<keyword evidence="4 8" id="KW-0479">Metal-binding</keyword>
<evidence type="ECO:0000256" key="6">
    <source>
        <dbReference type="ARBA" id="ARBA00022842"/>
    </source>
</evidence>
<keyword evidence="8" id="KW-0539">Nucleus</keyword>
<dbReference type="InterPro" id="IPR038238">
    <property type="entry name" value="Clp1_C_sf"/>
</dbReference>
<comment type="caution">
    <text evidence="11">The sequence shown here is derived from an EMBL/GenBank/DDBJ whole genome shotgun (WGS) entry which is preliminary data.</text>
</comment>
<dbReference type="InterPro" id="IPR032319">
    <property type="entry name" value="CLP1_P"/>
</dbReference>
<gene>
    <name evidence="11" type="ORF">RDB_LOCUS25200</name>
</gene>
<evidence type="ECO:0000256" key="3">
    <source>
        <dbReference type="ARBA" id="ARBA00022722"/>
    </source>
</evidence>
<dbReference type="EMBL" id="CAJMWQ010000873">
    <property type="protein sequence ID" value="CAE6390253.1"/>
    <property type="molecule type" value="Genomic_DNA"/>
</dbReference>
<evidence type="ECO:0000256" key="7">
    <source>
        <dbReference type="ARBA" id="ARBA00023211"/>
    </source>
</evidence>
<dbReference type="PANTHER" id="PTHR15749:SF4">
    <property type="entry name" value="FANCONI-ASSOCIATED NUCLEASE 1"/>
    <property type="match status" value="1"/>
</dbReference>
<keyword evidence="6 8" id="KW-0460">Magnesium</keyword>
<dbReference type="SMART" id="SM00990">
    <property type="entry name" value="VRR_NUC"/>
    <property type="match status" value="1"/>
</dbReference>
<dbReference type="GO" id="GO:0008409">
    <property type="term" value="F:5'-3' exonuclease activity"/>
    <property type="evidence" value="ECO:0007669"/>
    <property type="project" value="TreeGrafter"/>
</dbReference>
<dbReference type="GO" id="GO:0017108">
    <property type="term" value="F:5'-flap endonuclease activity"/>
    <property type="evidence" value="ECO:0007669"/>
    <property type="project" value="TreeGrafter"/>
</dbReference>
<dbReference type="Pfam" id="PF08774">
    <property type="entry name" value="VRR_NUC"/>
    <property type="match status" value="1"/>
</dbReference>
<feature type="region of interest" description="Disordered" evidence="9">
    <location>
        <begin position="1216"/>
        <end position="1330"/>
    </location>
</feature>
<feature type="compositionally biased region" description="Polar residues" evidence="9">
    <location>
        <begin position="763"/>
        <end position="773"/>
    </location>
</feature>
<feature type="region of interest" description="Disordered" evidence="9">
    <location>
        <begin position="763"/>
        <end position="782"/>
    </location>
</feature>
<accession>A0A8H3A0F8</accession>
<dbReference type="InterPro" id="IPR049132">
    <property type="entry name" value="FAN1-like_euk"/>
</dbReference>
<dbReference type="Proteomes" id="UP000663826">
    <property type="component" value="Unassembled WGS sequence"/>
</dbReference>
<dbReference type="InterPro" id="IPR011856">
    <property type="entry name" value="tRNA_endonuc-like_dom_sf"/>
</dbReference>
<keyword evidence="8" id="KW-0234">DNA repair</keyword>
<dbReference type="PANTHER" id="PTHR15749">
    <property type="entry name" value="FANCONI-ASSOCIATED NUCLEASE 1"/>
    <property type="match status" value="1"/>
</dbReference>
<dbReference type="Gene3D" id="3.40.1350.10">
    <property type="match status" value="1"/>
</dbReference>
<reference evidence="11" key="1">
    <citation type="submission" date="2021-01" db="EMBL/GenBank/DDBJ databases">
        <authorList>
            <person name="Kaushik A."/>
        </authorList>
    </citation>
    <scope>NUCLEOTIDE SEQUENCE</scope>
    <source>
        <strain evidence="11">AG1-1B</strain>
    </source>
</reference>
<proteinExistence type="inferred from homology"/>
<dbReference type="GO" id="GO:0070336">
    <property type="term" value="F:flap-structured DNA binding"/>
    <property type="evidence" value="ECO:0007669"/>
    <property type="project" value="TreeGrafter"/>
</dbReference>
<sequence>MSACPLSSAIPTCTPANPFGATATSAPTALSSSALLPVVHWFGHTDVKRNPQLVERLIRTLASSVKQKFQQDHTLNASGFIIDTPAAFSTSSAQGDSKYNLIKTCVEVFGVNTILIMGHDKLSVELQRVFGGSDGITVLKVPKSGGVVELDYPYQTRVIASQIRAYFYGTPLYLPPSVNPATAQLGGEATTETTLSPFSITLNASDLQIYRIGSTALVPTSALPIGATRAVGEIQPVRVDIESGGILHSVLALLAPFDSSPSDEMLLQQEVAGFLIVTAIDIPRRKMTVLAPSQGSMDGDFDPPVKVEEAESSHGLLGAIELDGESIVEPGCSQPVNRGGSPIHSSQTEVLRSMYVTKLLEMINTVLEHESHLFTSSDITILNGIKRANYFQQYLISRFVQRKRGKWLRFDQLNERYTPEFRKFVAEADVPKTMADTLLDLSGHLHLKDAPAVSSGQTDVIDLTLDSDDEDACASSRSALGNPADIGDTADSAVQINSASEAVVFMEDTRTATPAQLLECLNFEELKLMGKRLKIPSKTKSSRDDTEQSETNSIMLSAILSITGKRNYPIYEYKRTADIFPTRTDLLRYMEISMLLNEVENILAGVGQPKGTKFDRLEASQDVINIWDKSRRDRGLERFEEGYLLTRLAYKAADCFGALKKYDMEIKLLTALLRQTRWRRSKRGSRPMLLRRLQRLEKQLRLPLDDQYIGEGDLKTAVETRIEGSRIDVPQTSASPSKSTDIGSNFSPSTGNDVVLMHPSGSPSVTPSITNGNPRPKRTGKSIWAGKEGEVNVETLALEYYAGLGFRGFHSEGAIVLTLFGLLFWDILFAPVLGAFETPYQSAPLDLAHDSFFSSREELINARLEELNNNIGSARQIVHSVYSREREREPWCVGVRWDLFENENDLMEVIECLGGPALAAICRLLAEEYGSRGGGVPDLFVWNNAEKTCKFVEVKGPGDNLSETQRVWIDVLLGAGVDVELCRVYEYGKMPTRIRNHPKGTLRRHSASRKRISGGSIPATEASIGESGNDPEELNELESPSDDETDTTAGKIPAACQGQDNPAYTYVNQSLEPDAPSPPTTQGQSTEPKVEHNPEKTPVSSSDVHVAESGGCMMLPHYAHTSLLRPITSLPAPILPPHSSKPILENIDSAISDVTLLAQPLNRETVVPETPRPIQRQSLARGSSADLGVNAGQVQFPELYRARQLNAAFGARPLIQQTQQSDSTPKKGVANNEEWCDTPKKAPSKNNGKEEDIGSNGDLLPRNETTPKRKHRDSRPQASARRVVSTSAMVDMSEEPASGRGTDETTRTLRKRRRMTSEEVGVSRSPSKWEKKWPEVFPQWVGDLDGSSDPDYEPSQ</sequence>
<dbReference type="Gene3D" id="3.40.50.300">
    <property type="entry name" value="P-loop containing nucleotide triphosphate hydrolases"/>
    <property type="match status" value="1"/>
</dbReference>
<evidence type="ECO:0000256" key="9">
    <source>
        <dbReference type="SAM" id="MobiDB-lite"/>
    </source>
</evidence>
<dbReference type="GO" id="GO:0046872">
    <property type="term" value="F:metal ion binding"/>
    <property type="evidence" value="ECO:0007669"/>
    <property type="project" value="UniProtKB-KW"/>
</dbReference>
<dbReference type="CDD" id="cd22326">
    <property type="entry name" value="FAN1-like"/>
    <property type="match status" value="1"/>
</dbReference>
<comment type="function">
    <text evidence="8">Nuclease required for the repair of DNA interstrand cross-links (ICL). Acts as a 5'-3' exonuclease that anchors at a cut end of DNA and cleaves DNA successively at every third nucleotide, allowing to excise an ICL from one strand through flanking incisions.</text>
</comment>
<dbReference type="InterPro" id="IPR014883">
    <property type="entry name" value="VRR_NUC"/>
</dbReference>
<dbReference type="InterPro" id="IPR027417">
    <property type="entry name" value="P-loop_NTPase"/>
</dbReference>
<protein>
    <recommendedName>
        <fullName evidence="8">Fanconi-associated nuclease</fullName>
        <ecNumber evidence="8">3.1.4.1</ecNumber>
    </recommendedName>
</protein>
<dbReference type="GO" id="GO:0005634">
    <property type="term" value="C:nucleus"/>
    <property type="evidence" value="ECO:0007669"/>
    <property type="project" value="UniProtKB-SubCell"/>
</dbReference>
<comment type="cofactor">
    <cofactor evidence="8">
        <name>Mg(2+)</name>
        <dbReference type="ChEBI" id="CHEBI:18420"/>
    </cofactor>
    <cofactor evidence="8">
        <name>Mn(2+)</name>
        <dbReference type="ChEBI" id="CHEBI:29035"/>
    </cofactor>
</comment>
<name>A0A8H3A0F8_9AGAM</name>
<feature type="region of interest" description="Disordered" evidence="9">
    <location>
        <begin position="993"/>
        <end position="1103"/>
    </location>
</feature>
<evidence type="ECO:0000256" key="5">
    <source>
        <dbReference type="ARBA" id="ARBA00022801"/>
    </source>
</evidence>